<feature type="binding site" evidence="15">
    <location>
        <position position="198"/>
    </location>
    <ligand>
        <name>Ca(2+)</name>
        <dbReference type="ChEBI" id="CHEBI:29108"/>
        <label>2</label>
    </ligand>
</feature>
<keyword evidence="8 15" id="KW-0479">Metal-binding</keyword>
<evidence type="ECO:0000256" key="2">
    <source>
        <dbReference type="ARBA" id="ARBA00002322"/>
    </source>
</evidence>
<dbReference type="EC" id="1.11.1.7" evidence="4 18"/>
<dbReference type="SUPFAM" id="SSF48113">
    <property type="entry name" value="Heme-dependent peroxidases"/>
    <property type="match status" value="1"/>
</dbReference>
<evidence type="ECO:0000256" key="16">
    <source>
        <dbReference type="PIRSR" id="PIRSR600823-4"/>
    </source>
</evidence>
<dbReference type="PRINTS" id="PR00458">
    <property type="entry name" value="PEROXIDASE"/>
</dbReference>
<evidence type="ECO:0000256" key="7">
    <source>
        <dbReference type="ARBA" id="ARBA00022617"/>
    </source>
</evidence>
<dbReference type="GO" id="GO:0020037">
    <property type="term" value="F:heme binding"/>
    <property type="evidence" value="ECO:0007669"/>
    <property type="project" value="UniProtKB-UniRule"/>
</dbReference>
<comment type="similarity">
    <text evidence="3">Belongs to the peroxidase family. Ascorbate peroxidase subfamily.</text>
</comment>
<feature type="binding site" evidence="15">
    <location>
        <position position="77"/>
    </location>
    <ligand>
        <name>Ca(2+)</name>
        <dbReference type="ChEBI" id="CHEBI:29108"/>
        <label>1</label>
    </ligand>
</feature>
<dbReference type="PANTHER" id="PTHR31517:SF3">
    <property type="entry name" value="PEROXIDASE"/>
    <property type="match status" value="1"/>
</dbReference>
<feature type="signal peptide" evidence="18">
    <location>
        <begin position="1"/>
        <end position="26"/>
    </location>
</feature>
<feature type="binding site" evidence="14">
    <location>
        <position position="167"/>
    </location>
    <ligand>
        <name>substrate</name>
    </ligand>
</feature>
<reference evidence="20" key="1">
    <citation type="submission" date="2024-03" db="EMBL/GenBank/DDBJ databases">
        <title>WGS assembly of Saponaria officinalis var. Norfolk2.</title>
        <authorList>
            <person name="Jenkins J."/>
            <person name="Shu S."/>
            <person name="Grimwood J."/>
            <person name="Barry K."/>
            <person name="Goodstein D."/>
            <person name="Schmutz J."/>
            <person name="Leebens-Mack J."/>
            <person name="Osbourn A."/>
        </authorList>
    </citation>
    <scope>NUCLEOTIDE SEQUENCE [LARGE SCALE GENOMIC DNA]</scope>
    <source>
        <strain evidence="20">JIC</strain>
    </source>
</reference>
<dbReference type="Gene3D" id="1.10.520.10">
    <property type="match status" value="1"/>
</dbReference>
<dbReference type="PROSITE" id="PS00435">
    <property type="entry name" value="PEROXIDASE_1"/>
    <property type="match status" value="1"/>
</dbReference>
<feature type="binding site" evidence="15">
    <location>
        <position position="71"/>
    </location>
    <ligand>
        <name>Ca(2+)</name>
        <dbReference type="ChEBI" id="CHEBI:29108"/>
        <label>1</label>
    </ligand>
</feature>
<feature type="domain" description="Plant heme peroxidase family profile" evidence="19">
    <location>
        <begin position="26"/>
        <end position="328"/>
    </location>
</feature>
<evidence type="ECO:0000256" key="4">
    <source>
        <dbReference type="ARBA" id="ARBA00012313"/>
    </source>
</evidence>
<evidence type="ECO:0000259" key="19">
    <source>
        <dbReference type="PROSITE" id="PS50873"/>
    </source>
</evidence>
<feature type="disulfide bond" evidence="17">
    <location>
        <begin position="204"/>
        <end position="236"/>
    </location>
</feature>
<dbReference type="FunFam" id="1.10.420.10:FF:000001">
    <property type="entry name" value="Peroxidase"/>
    <property type="match status" value="1"/>
</dbReference>
<dbReference type="PROSITE" id="PS50873">
    <property type="entry name" value="PEROXIDASE_4"/>
    <property type="match status" value="1"/>
</dbReference>
<comment type="subcellular location">
    <subcellularLocation>
        <location evidence="18">Secreted</location>
    </subcellularLocation>
</comment>
<dbReference type="FunFam" id="1.10.520.10:FF:000008">
    <property type="entry name" value="Peroxidase"/>
    <property type="match status" value="1"/>
</dbReference>
<keyword evidence="21" id="KW-1185">Reference proteome</keyword>
<dbReference type="Pfam" id="PF00141">
    <property type="entry name" value="peroxidase"/>
    <property type="match status" value="1"/>
</dbReference>
<comment type="function">
    <text evidence="2">Removal of H(2)O(2), oxidation of toxic reductants, biosynthesis and degradation of lignin, suberization, auxin catabolism, response to environmental stresses such as wounding, pathogen attack and oxidative stress. These functions might be dependent on each isozyme/isoform in each plant tissue.</text>
</comment>
<dbReference type="InterPro" id="IPR019794">
    <property type="entry name" value="Peroxidases_AS"/>
</dbReference>
<keyword evidence="9 18" id="KW-0560">Oxidoreductase</keyword>
<evidence type="ECO:0000256" key="15">
    <source>
        <dbReference type="PIRSR" id="PIRSR600823-3"/>
    </source>
</evidence>
<dbReference type="InterPro" id="IPR000823">
    <property type="entry name" value="Peroxidase_pln"/>
</dbReference>
<comment type="similarity">
    <text evidence="18">Belongs to the peroxidase family. Classical plant (class III) peroxidase subfamily.</text>
</comment>
<dbReference type="Gene3D" id="1.10.420.10">
    <property type="entry name" value="Peroxidase, domain 2"/>
    <property type="match status" value="1"/>
</dbReference>
<evidence type="ECO:0000256" key="9">
    <source>
        <dbReference type="ARBA" id="ARBA00023002"/>
    </source>
</evidence>
<evidence type="ECO:0000256" key="3">
    <source>
        <dbReference type="ARBA" id="ARBA00006873"/>
    </source>
</evidence>
<dbReference type="CDD" id="cd00693">
    <property type="entry name" value="secretory_peroxidase"/>
    <property type="match status" value="1"/>
</dbReference>
<keyword evidence="18" id="KW-0732">Signal</keyword>
<feature type="binding site" evidence="15">
    <location>
        <position position="248"/>
    </location>
    <ligand>
        <name>Ca(2+)</name>
        <dbReference type="ChEBI" id="CHEBI:29108"/>
        <label>2</label>
    </ligand>
</feature>
<dbReference type="InterPro" id="IPR019793">
    <property type="entry name" value="Peroxidases_heam-ligand_BS"/>
</dbReference>
<feature type="binding site" evidence="15">
    <location>
        <position position="68"/>
    </location>
    <ligand>
        <name>Ca(2+)</name>
        <dbReference type="ChEBI" id="CHEBI:29108"/>
        <label>1</label>
    </ligand>
</feature>
<evidence type="ECO:0000256" key="12">
    <source>
        <dbReference type="ARBA" id="ARBA00023324"/>
    </source>
</evidence>
<sequence length="328" mass="35320">MGGVELKVLITIISVVFIGLSTRVNGLAENYYGTTCPGLEKMVRQVVVQKINESVFTVPSTLRLYFHDCAVSGCDASVLIKSTSSNKAERDHPDNLSLSADGFDTVIKAKAAVDAVPACKNKISCADILTIATRDAINLAGGPYYKVELGRYDSLTSTADSVNGKLPQPSDGLDRLNSVFTALGLTQTDMVALSGAHTVGFAHCSKFSNRLYGFSANNSVDPSLNKDYATQLQAKCPQGGPDNGVDMDPVTSKRFDNWYYANLKQGKGLFTSDQVLYADSRSRPTVQTWSTDITGFYSAFSSAMIKLGRVGVKNANNGNLRIRCDAFN</sequence>
<dbReference type="GO" id="GO:0005576">
    <property type="term" value="C:extracellular region"/>
    <property type="evidence" value="ECO:0007669"/>
    <property type="project" value="UniProtKB-SubCell"/>
</dbReference>
<comment type="cofactor">
    <cofactor evidence="15 18">
        <name>heme b</name>
        <dbReference type="ChEBI" id="CHEBI:60344"/>
    </cofactor>
    <text evidence="15 18">Binds 1 heme b (iron(II)-protoporphyrin IX) group per subunit.</text>
</comment>
<dbReference type="PRINTS" id="PR00461">
    <property type="entry name" value="PLPEROXIDASE"/>
</dbReference>
<keyword evidence="12 18" id="KW-0376">Hydrogen peroxide</keyword>
<keyword evidence="5 18" id="KW-0964">Secreted</keyword>
<dbReference type="GO" id="GO:0042744">
    <property type="term" value="P:hydrogen peroxide catabolic process"/>
    <property type="evidence" value="ECO:0007669"/>
    <property type="project" value="UniProtKB-KW"/>
</dbReference>
<evidence type="ECO:0000256" key="14">
    <source>
        <dbReference type="PIRSR" id="PIRSR600823-2"/>
    </source>
</evidence>
<feature type="disulfide bond" evidence="17">
    <location>
        <begin position="69"/>
        <end position="74"/>
    </location>
</feature>
<evidence type="ECO:0000256" key="18">
    <source>
        <dbReference type="RuleBase" id="RU362060"/>
    </source>
</evidence>
<protein>
    <recommendedName>
        <fullName evidence="4 18">Peroxidase</fullName>
        <ecNumber evidence="4 18">1.11.1.7</ecNumber>
    </recommendedName>
</protein>
<dbReference type="GO" id="GO:0046872">
    <property type="term" value="F:metal ion binding"/>
    <property type="evidence" value="ECO:0007669"/>
    <property type="project" value="UniProtKB-UniRule"/>
</dbReference>
<accession>A0AAW1HPR6</accession>
<evidence type="ECO:0000256" key="1">
    <source>
        <dbReference type="ARBA" id="ARBA00000189"/>
    </source>
</evidence>
<evidence type="ECO:0000313" key="20">
    <source>
        <dbReference type="EMBL" id="KAK9678478.1"/>
    </source>
</evidence>
<dbReference type="InterPro" id="IPR033905">
    <property type="entry name" value="Secretory_peroxidase"/>
</dbReference>
<evidence type="ECO:0000256" key="6">
    <source>
        <dbReference type="ARBA" id="ARBA00022559"/>
    </source>
</evidence>
<feature type="binding site" description="axial binding residue" evidence="15">
    <location>
        <position position="197"/>
    </location>
    <ligand>
        <name>heme b</name>
        <dbReference type="ChEBI" id="CHEBI:60344"/>
    </ligand>
    <ligandPart>
        <name>Fe</name>
        <dbReference type="ChEBI" id="CHEBI:18248"/>
    </ligandPart>
</feature>
<feature type="binding site" evidence="15">
    <location>
        <position position="251"/>
    </location>
    <ligand>
        <name>Ca(2+)</name>
        <dbReference type="ChEBI" id="CHEBI:29108"/>
        <label>2</label>
    </ligand>
</feature>
<comment type="cofactor">
    <cofactor evidence="15 18">
        <name>Ca(2+)</name>
        <dbReference type="ChEBI" id="CHEBI:29108"/>
    </cofactor>
    <text evidence="15 18">Binds 2 calcium ions per subunit.</text>
</comment>
<dbReference type="Proteomes" id="UP001443914">
    <property type="component" value="Unassembled WGS sequence"/>
</dbReference>
<dbReference type="InterPro" id="IPR010255">
    <property type="entry name" value="Haem_peroxidase_sf"/>
</dbReference>
<feature type="disulfide bond" evidence="17">
    <location>
        <begin position="36"/>
        <end position="119"/>
    </location>
</feature>
<dbReference type="EMBL" id="JBDFQZ010000011">
    <property type="protein sequence ID" value="KAK9678478.1"/>
    <property type="molecule type" value="Genomic_DNA"/>
</dbReference>
<dbReference type="AlphaFoldDB" id="A0AAW1HPR6"/>
<keyword evidence="11 17" id="KW-1015">Disulfide bond</keyword>
<dbReference type="InterPro" id="IPR002016">
    <property type="entry name" value="Haem_peroxidase"/>
</dbReference>
<keyword evidence="7 18" id="KW-0349">Heme</keyword>
<dbReference type="PANTHER" id="PTHR31517">
    <property type="match status" value="1"/>
</dbReference>
<evidence type="ECO:0000256" key="10">
    <source>
        <dbReference type="ARBA" id="ARBA00023004"/>
    </source>
</evidence>
<feature type="binding site" evidence="15">
    <location>
        <position position="73"/>
    </location>
    <ligand>
        <name>Ca(2+)</name>
        <dbReference type="ChEBI" id="CHEBI:29108"/>
        <label>1</label>
    </ligand>
</feature>
<keyword evidence="15 18" id="KW-0106">Calcium</keyword>
<evidence type="ECO:0000256" key="11">
    <source>
        <dbReference type="ARBA" id="ARBA00023157"/>
    </source>
</evidence>
<feature type="binding site" evidence="15">
    <location>
        <position position="75"/>
    </location>
    <ligand>
        <name>Ca(2+)</name>
        <dbReference type="ChEBI" id="CHEBI:29108"/>
        <label>1</label>
    </ligand>
</feature>
<organism evidence="20 21">
    <name type="scientific">Saponaria officinalis</name>
    <name type="common">Common soapwort</name>
    <name type="synonym">Lychnis saponaria</name>
    <dbReference type="NCBI Taxonomy" id="3572"/>
    <lineage>
        <taxon>Eukaryota</taxon>
        <taxon>Viridiplantae</taxon>
        <taxon>Streptophyta</taxon>
        <taxon>Embryophyta</taxon>
        <taxon>Tracheophyta</taxon>
        <taxon>Spermatophyta</taxon>
        <taxon>Magnoliopsida</taxon>
        <taxon>eudicotyledons</taxon>
        <taxon>Gunneridae</taxon>
        <taxon>Pentapetalae</taxon>
        <taxon>Caryophyllales</taxon>
        <taxon>Caryophyllaceae</taxon>
        <taxon>Caryophylleae</taxon>
        <taxon>Saponaria</taxon>
    </lineage>
</organism>
<dbReference type="PROSITE" id="PS00436">
    <property type="entry name" value="PEROXIDASE_2"/>
    <property type="match status" value="1"/>
</dbReference>
<evidence type="ECO:0000256" key="8">
    <source>
        <dbReference type="ARBA" id="ARBA00022723"/>
    </source>
</evidence>
<gene>
    <name evidence="20" type="ORF">RND81_11G214200</name>
</gene>
<keyword evidence="10 15" id="KW-0408">Iron</keyword>
<keyword evidence="6 18" id="KW-0575">Peroxidase</keyword>
<evidence type="ECO:0000313" key="21">
    <source>
        <dbReference type="Proteomes" id="UP001443914"/>
    </source>
</evidence>
<feature type="disulfide bond" evidence="17">
    <location>
        <begin position="125"/>
        <end position="324"/>
    </location>
</feature>
<name>A0AAW1HPR6_SAPOF</name>
<feature type="active site" description="Proton acceptor" evidence="13">
    <location>
        <position position="67"/>
    </location>
</feature>
<evidence type="ECO:0000256" key="5">
    <source>
        <dbReference type="ARBA" id="ARBA00022525"/>
    </source>
</evidence>
<comment type="catalytic activity">
    <reaction evidence="1 18">
        <text>2 a phenolic donor + H2O2 = 2 a phenolic radical donor + 2 H2O</text>
        <dbReference type="Rhea" id="RHEA:56136"/>
        <dbReference type="ChEBI" id="CHEBI:15377"/>
        <dbReference type="ChEBI" id="CHEBI:16240"/>
        <dbReference type="ChEBI" id="CHEBI:139520"/>
        <dbReference type="ChEBI" id="CHEBI:139521"/>
        <dbReference type="EC" id="1.11.1.7"/>
    </reaction>
</comment>
<proteinExistence type="inferred from homology"/>
<feature type="site" description="Transition state stabilizer" evidence="16">
    <location>
        <position position="63"/>
    </location>
</feature>
<dbReference type="GO" id="GO:0140825">
    <property type="term" value="F:lactoperoxidase activity"/>
    <property type="evidence" value="ECO:0007669"/>
    <property type="project" value="UniProtKB-EC"/>
</dbReference>
<feature type="binding site" evidence="15">
    <location>
        <position position="89"/>
    </location>
    <ligand>
        <name>Ca(2+)</name>
        <dbReference type="ChEBI" id="CHEBI:29108"/>
        <label>1</label>
    </ligand>
</feature>
<evidence type="ECO:0000256" key="13">
    <source>
        <dbReference type="PIRSR" id="PIRSR600823-1"/>
    </source>
</evidence>
<feature type="chain" id="PRO_5043095700" description="Peroxidase" evidence="18">
    <location>
        <begin position="27"/>
        <end position="328"/>
    </location>
</feature>
<dbReference type="GO" id="GO:0006979">
    <property type="term" value="P:response to oxidative stress"/>
    <property type="evidence" value="ECO:0007669"/>
    <property type="project" value="UniProtKB-UniRule"/>
</dbReference>
<feature type="binding site" evidence="15">
    <location>
        <position position="256"/>
    </location>
    <ligand>
        <name>Ca(2+)</name>
        <dbReference type="ChEBI" id="CHEBI:29108"/>
        <label>2</label>
    </ligand>
</feature>
<evidence type="ECO:0000256" key="17">
    <source>
        <dbReference type="PIRSR" id="PIRSR600823-5"/>
    </source>
</evidence>
<comment type="caution">
    <text evidence="20">The sequence shown here is derived from an EMBL/GenBank/DDBJ whole genome shotgun (WGS) entry which is preliminary data.</text>
</comment>